<gene>
    <name evidence="3" type="ORF">WR25_11168</name>
</gene>
<name>A0A2A2M6R2_9BILA</name>
<dbReference type="Proteomes" id="UP000218231">
    <property type="component" value="Unassembled WGS sequence"/>
</dbReference>
<protein>
    <recommendedName>
        <fullName evidence="2">Terminase large subunit gp17-like C-terminal domain-containing protein</fullName>
    </recommendedName>
</protein>
<dbReference type="Pfam" id="PF17289">
    <property type="entry name" value="Terminase_6C"/>
    <property type="match status" value="1"/>
</dbReference>
<organism evidence="3 4">
    <name type="scientific">Diploscapter pachys</name>
    <dbReference type="NCBI Taxonomy" id="2018661"/>
    <lineage>
        <taxon>Eukaryota</taxon>
        <taxon>Metazoa</taxon>
        <taxon>Ecdysozoa</taxon>
        <taxon>Nematoda</taxon>
        <taxon>Chromadorea</taxon>
        <taxon>Rhabditida</taxon>
        <taxon>Rhabditina</taxon>
        <taxon>Rhabditomorpha</taxon>
        <taxon>Rhabditoidea</taxon>
        <taxon>Rhabditidae</taxon>
        <taxon>Diploscapter</taxon>
    </lineage>
</organism>
<keyword evidence="4" id="KW-1185">Reference proteome</keyword>
<evidence type="ECO:0000259" key="2">
    <source>
        <dbReference type="Pfam" id="PF17289"/>
    </source>
</evidence>
<keyword evidence="1" id="KW-1188">Viral release from host cell</keyword>
<evidence type="ECO:0000256" key="1">
    <source>
        <dbReference type="ARBA" id="ARBA00022612"/>
    </source>
</evidence>
<reference evidence="3 4" key="1">
    <citation type="journal article" date="2017" name="Curr. Biol.">
        <title>Genome architecture and evolution of a unichromosomal asexual nematode.</title>
        <authorList>
            <person name="Fradin H."/>
            <person name="Zegar C."/>
            <person name="Gutwein M."/>
            <person name="Lucas J."/>
            <person name="Kovtun M."/>
            <person name="Corcoran D."/>
            <person name="Baugh L.R."/>
            <person name="Kiontke K."/>
            <person name="Gunsalus K."/>
            <person name="Fitch D.H."/>
            <person name="Piano F."/>
        </authorList>
    </citation>
    <scope>NUCLEOTIDE SEQUENCE [LARGE SCALE GENOMIC DNA]</scope>
    <source>
        <strain evidence="3">PF1309</strain>
    </source>
</reference>
<sequence>MVRSVLMAADVTLPLTLVRASRGKVARAEPVATLYARGRVRHCGRFVALEDEMCGLVAGGGYQGPGRSPDRADALVWAVSELMLRSQGKAGVRGL</sequence>
<dbReference type="InterPro" id="IPR035421">
    <property type="entry name" value="Terminase_6C"/>
</dbReference>
<evidence type="ECO:0000313" key="3">
    <source>
        <dbReference type="EMBL" id="PAV93827.1"/>
    </source>
</evidence>
<dbReference type="STRING" id="2018661.A0A2A2M6R2"/>
<proteinExistence type="predicted"/>
<evidence type="ECO:0000313" key="4">
    <source>
        <dbReference type="Proteomes" id="UP000218231"/>
    </source>
</evidence>
<feature type="domain" description="Terminase large subunit gp17-like C-terminal" evidence="2">
    <location>
        <begin position="13"/>
        <end position="81"/>
    </location>
</feature>
<dbReference type="OrthoDB" id="10370058at2759"/>
<accession>A0A2A2M6R2</accession>
<dbReference type="EMBL" id="LIAE01004029">
    <property type="protein sequence ID" value="PAV93827.1"/>
    <property type="molecule type" value="Genomic_DNA"/>
</dbReference>
<dbReference type="AlphaFoldDB" id="A0A2A2M6R2"/>
<comment type="caution">
    <text evidence="3">The sequence shown here is derived from an EMBL/GenBank/DDBJ whole genome shotgun (WGS) entry which is preliminary data.</text>
</comment>